<dbReference type="InterPro" id="IPR054195">
    <property type="entry name" value="DUF6900"/>
</dbReference>
<gene>
    <name evidence="2" type="ORF">FKY71_12480</name>
</gene>
<dbReference type="Pfam" id="PF21841">
    <property type="entry name" value="DUF6900"/>
    <property type="match status" value="1"/>
</dbReference>
<evidence type="ECO:0000313" key="2">
    <source>
        <dbReference type="EMBL" id="TQE98690.1"/>
    </source>
</evidence>
<feature type="domain" description="DUF6900" evidence="1">
    <location>
        <begin position="5"/>
        <end position="54"/>
    </location>
</feature>
<organism evidence="2 3">
    <name type="scientific">Spiribacter salinus</name>
    <dbReference type="NCBI Taxonomy" id="1335746"/>
    <lineage>
        <taxon>Bacteria</taxon>
        <taxon>Pseudomonadati</taxon>
        <taxon>Pseudomonadota</taxon>
        <taxon>Gammaproteobacteria</taxon>
        <taxon>Chromatiales</taxon>
        <taxon>Ectothiorhodospiraceae</taxon>
        <taxon>Spiribacter</taxon>
    </lineage>
</organism>
<evidence type="ECO:0000313" key="3">
    <source>
        <dbReference type="Proteomes" id="UP000315400"/>
    </source>
</evidence>
<proteinExistence type="predicted"/>
<name>A0A540VPK7_9GAMM</name>
<dbReference type="AlphaFoldDB" id="A0A540VPK7"/>
<dbReference type="Proteomes" id="UP000315400">
    <property type="component" value="Unassembled WGS sequence"/>
</dbReference>
<sequence>MTKRQRALLAAIAREHLNIETLETRKSDSLDFHDCAVWCIESALQAAFEAGREAERKQHKKG</sequence>
<reference evidence="2 3" key="1">
    <citation type="submission" date="2019-06" db="EMBL/GenBank/DDBJ databases">
        <title>Metagenome assembled Genome of Spiribacter salinus SL48-SHIP from the microbial mat of Salt Lake 48 (Novosibirsk region, Russia).</title>
        <authorList>
            <person name="Shipova A."/>
            <person name="Rozanov A.S."/>
            <person name="Bryanskaya A.V."/>
            <person name="Peltek S.E."/>
        </authorList>
    </citation>
    <scope>NUCLEOTIDE SEQUENCE [LARGE SCALE GENOMIC DNA]</scope>
    <source>
        <strain evidence="2">SL48-SHIP-2</strain>
    </source>
</reference>
<comment type="caution">
    <text evidence="2">The sequence shown here is derived from an EMBL/GenBank/DDBJ whole genome shotgun (WGS) entry which is preliminary data.</text>
</comment>
<protein>
    <recommendedName>
        <fullName evidence="1">DUF6900 domain-containing protein</fullName>
    </recommendedName>
</protein>
<evidence type="ECO:0000259" key="1">
    <source>
        <dbReference type="Pfam" id="PF21841"/>
    </source>
</evidence>
<dbReference type="EMBL" id="VIFK01000152">
    <property type="protein sequence ID" value="TQE98690.1"/>
    <property type="molecule type" value="Genomic_DNA"/>
</dbReference>
<accession>A0A540VPK7</accession>